<evidence type="ECO:0000256" key="6">
    <source>
        <dbReference type="ARBA" id="ARBA00022729"/>
    </source>
</evidence>
<dbReference type="PANTHER" id="PTHR31451">
    <property type="match status" value="1"/>
</dbReference>
<dbReference type="Proteomes" id="UP001491310">
    <property type="component" value="Unassembled WGS sequence"/>
</dbReference>
<keyword evidence="8" id="KW-0326">Glycosidase</keyword>
<keyword evidence="13" id="KW-1185">Reference proteome</keyword>
<dbReference type="InterPro" id="IPR045053">
    <property type="entry name" value="MAN-like"/>
</dbReference>
<comment type="similarity">
    <text evidence="3">Belongs to the glycosyl hydrolase 5 (cellulase A) family.</text>
</comment>
<evidence type="ECO:0000313" key="12">
    <source>
        <dbReference type="EMBL" id="KAK9917541.1"/>
    </source>
</evidence>
<gene>
    <name evidence="12" type="ORF">WJX75_005540</name>
</gene>
<dbReference type="InterPro" id="IPR017853">
    <property type="entry name" value="GH"/>
</dbReference>
<comment type="subcellular location">
    <subcellularLocation>
        <location evidence="2">Secreted</location>
    </subcellularLocation>
</comment>
<evidence type="ECO:0000313" key="13">
    <source>
        <dbReference type="Proteomes" id="UP001491310"/>
    </source>
</evidence>
<evidence type="ECO:0000256" key="4">
    <source>
        <dbReference type="ARBA" id="ARBA00012706"/>
    </source>
</evidence>
<evidence type="ECO:0000256" key="9">
    <source>
        <dbReference type="SAM" id="MobiDB-lite"/>
    </source>
</evidence>
<evidence type="ECO:0000256" key="10">
    <source>
        <dbReference type="SAM" id="SignalP"/>
    </source>
</evidence>
<proteinExistence type="inferred from homology"/>
<feature type="chain" id="PRO_5046738559" description="mannan endo-1,4-beta-mannosidase" evidence="10">
    <location>
        <begin position="25"/>
        <end position="1589"/>
    </location>
</feature>
<keyword evidence="5" id="KW-0964">Secreted</keyword>
<feature type="compositionally biased region" description="Pro residues" evidence="9">
    <location>
        <begin position="1574"/>
        <end position="1589"/>
    </location>
</feature>
<keyword evidence="7" id="KW-0378">Hydrolase</keyword>
<feature type="region of interest" description="Disordered" evidence="9">
    <location>
        <begin position="1505"/>
        <end position="1589"/>
    </location>
</feature>
<evidence type="ECO:0000259" key="11">
    <source>
        <dbReference type="Pfam" id="PF26410"/>
    </source>
</evidence>
<evidence type="ECO:0000256" key="3">
    <source>
        <dbReference type="ARBA" id="ARBA00005641"/>
    </source>
</evidence>
<feature type="domain" description="Glycoside hydrolase family 5" evidence="11">
    <location>
        <begin position="74"/>
        <end position="430"/>
    </location>
</feature>
<accession>A0ABR2Z1H1</accession>
<comment type="caution">
    <text evidence="12">The sequence shown here is derived from an EMBL/GenBank/DDBJ whole genome shotgun (WGS) entry which is preliminary data.</text>
</comment>
<feature type="region of interest" description="Disordered" evidence="9">
    <location>
        <begin position="837"/>
        <end position="858"/>
    </location>
</feature>
<feature type="compositionally biased region" description="Low complexity" evidence="9">
    <location>
        <begin position="1509"/>
        <end position="1519"/>
    </location>
</feature>
<evidence type="ECO:0000256" key="2">
    <source>
        <dbReference type="ARBA" id="ARBA00004613"/>
    </source>
</evidence>
<feature type="compositionally biased region" description="Low complexity" evidence="9">
    <location>
        <begin position="1541"/>
        <end position="1573"/>
    </location>
</feature>
<dbReference type="InterPro" id="IPR001547">
    <property type="entry name" value="Glyco_hydro_5"/>
</dbReference>
<feature type="domain" description="Glycoside hydrolase family 5" evidence="11">
    <location>
        <begin position="1329"/>
        <end position="1469"/>
    </location>
</feature>
<dbReference type="SUPFAM" id="SSF51445">
    <property type="entry name" value="(Trans)glycosidases"/>
    <property type="match status" value="2"/>
</dbReference>
<feature type="compositionally biased region" description="Low complexity" evidence="9">
    <location>
        <begin position="770"/>
        <end position="791"/>
    </location>
</feature>
<dbReference type="Gene3D" id="3.20.20.80">
    <property type="entry name" value="Glycosidases"/>
    <property type="match status" value="2"/>
</dbReference>
<organism evidence="12 13">
    <name type="scientific">Coccomyxa subellipsoidea</name>
    <dbReference type="NCBI Taxonomy" id="248742"/>
    <lineage>
        <taxon>Eukaryota</taxon>
        <taxon>Viridiplantae</taxon>
        <taxon>Chlorophyta</taxon>
        <taxon>core chlorophytes</taxon>
        <taxon>Trebouxiophyceae</taxon>
        <taxon>Trebouxiophyceae incertae sedis</taxon>
        <taxon>Coccomyxaceae</taxon>
        <taxon>Coccomyxa</taxon>
    </lineage>
</organism>
<feature type="signal peptide" evidence="10">
    <location>
        <begin position="1"/>
        <end position="24"/>
    </location>
</feature>
<dbReference type="EMBL" id="JALJOT010000002">
    <property type="protein sequence ID" value="KAK9917541.1"/>
    <property type="molecule type" value="Genomic_DNA"/>
</dbReference>
<evidence type="ECO:0000256" key="7">
    <source>
        <dbReference type="ARBA" id="ARBA00022801"/>
    </source>
</evidence>
<dbReference type="PANTHER" id="PTHR31451:SF39">
    <property type="entry name" value="MANNAN ENDO-1,4-BETA-MANNOSIDASE 1"/>
    <property type="match status" value="1"/>
</dbReference>
<feature type="compositionally biased region" description="Polar residues" evidence="9">
    <location>
        <begin position="750"/>
        <end position="759"/>
    </location>
</feature>
<feature type="domain" description="Glycoside hydrolase family 5" evidence="11">
    <location>
        <begin position="1081"/>
        <end position="1305"/>
    </location>
</feature>
<sequence>MGKMSRALRLATLLSLALVATSLAAEFDDFIGTDNEELKAQSRQLQQASAPGPSPSNGGAGLIQDFVARSGTRFVVQSRDGAQDSCETFYFAGANAYYLMIRAADPKTRPQVLEILDSAQSLGLKVLRMWAFNEGPLQFNTLQRYPGVYDEKVLVGLDFVLNEASKRGIRAVLVFANYWAMYGGIDQYNIWSFEAGSGNCNGDVTCRDDFYSDPVAVGYYKDHVKKLINRVNTFNQRLYREDPTIFGYNLMNEPRSQAELYIIKRTTTDGSKDYNISYNPGDDLQKWIEDMAGYIKSMDPIHLLSTGQEGFAANSTPLYMYSNPGAWASLLGVDYVRNNKAKGIDYSTMHLYVDQWLCVAEGSTTQGQLDFMKTWIEARQQAAEEELEMPVVLEEFGCKLDKRPAQYQLAYQSCLESAKRGGSCAGVMFWDLAHKEYAPLDPYLDGILRFGGGYSNMLGSNASNPEQRNEVFDAMRNYSAAVAAINAKSAGKDTCVFVPPPQQGLGCKDISVNWDEGGMPWTCLPGEPPNVNWCNGAGGAGLYKNPPEAWRGARTRGLPYNSIEILVLGNITNTGSKPVNLKGGWMIIPFSMGVQTQYEGIWKRQTNPTDYFKIFCWDITDSNGDELCDNGVSLTFTNYSWPIGVKRDRGLNITFTKDIILQPAGWLGAPQSGNGANVAISFKDDRNKFRLDVSSLGLQGSTSCPLSPVYSSWPPPPPPLPKACKDGPDPRRGCPHYEWYWANATATQQGRVSTASIQQGGRRRQMLAETPSAAPSAAPTSASGSPQSAGTASGYFGSGPFARTLNSASKSIPASTLGVTSGNQYVITSNVQVDGSIRKPRNITRPGAASVGNPHPDATGLNKAEGVDVLLTLQYSRPGLSGPTYMSLGKARVVPGNGTEMLRGVFSLAPEDDLTGSAVVYAETAHPGMTISFDTPKVCLASDLSNKNVVATLPANLTDPYEPCTVIADHGYTGVWEVELDSNSTSDTLNIEMCSPGGYDQVLKVYQDGKVVAQNNPPNSPMIFELSVPVQAGSRYLIVVEGATGDPYGGYRGHPGVRLKWKSGNPFAKIFDAAPTSVNASQFLRVDGHNLVIGCKRAAYVGVNTWDLMDKSRDQNARPEVQARMDAMVKAGWSVGRTWGFSLGGGLSDSPLGKVIADPTKILEVAPGVYNEEVFASLDWVLAEAANRNLKIILPIEDYWLSMDRFVNWSSTAKTKNDFYTDQECRTMYKNHLNTFVHRKNTVNGRIYKEDPTIFYWNLMNEPRCSGCGFALQQWVEEMAVYMKAIDPNHLVTIGEEGFYSTTCERAFLNPGAGKRRSGISSSPWAAQEGQDFLANHIVPSIDLITTHIWSDNWMGYADYGGSVIDDNFDYTHGKDFWKEKLDYTNSWLSAHISDANAIGKPLIVEEFGKAKSAKKVYTGELINSPKDGETVAAGNDIRDQFLQAVYEQISENVQNGGVAQGSNFWNLYSVGVGSDDPYQITLADTSTMAVVSAHQKNISVYAGTPEQSSCSTTTTNSNAVPFPGYEAGNWTTPPGPPTPATAGFTPITDAASPSGTPSGSPSPSGSSGSSGSPPSPSPPPPSPSNTAG</sequence>
<evidence type="ECO:0000256" key="1">
    <source>
        <dbReference type="ARBA" id="ARBA00001678"/>
    </source>
</evidence>
<evidence type="ECO:0000256" key="8">
    <source>
        <dbReference type="ARBA" id="ARBA00023295"/>
    </source>
</evidence>
<evidence type="ECO:0000256" key="5">
    <source>
        <dbReference type="ARBA" id="ARBA00022525"/>
    </source>
</evidence>
<comment type="catalytic activity">
    <reaction evidence="1">
        <text>Random hydrolysis of (1-&gt;4)-beta-D-mannosidic linkages in mannans, galactomannans and glucomannans.</text>
        <dbReference type="EC" id="3.2.1.78"/>
    </reaction>
</comment>
<protein>
    <recommendedName>
        <fullName evidence="4">mannan endo-1,4-beta-mannosidase</fullName>
        <ecNumber evidence="4">3.2.1.78</ecNumber>
    </recommendedName>
</protein>
<name>A0ABR2Z1H1_9CHLO</name>
<feature type="region of interest" description="Disordered" evidence="9">
    <location>
        <begin position="750"/>
        <end position="791"/>
    </location>
</feature>
<dbReference type="EC" id="3.2.1.78" evidence="4"/>
<dbReference type="Pfam" id="PF26410">
    <property type="entry name" value="GH5_mannosidase"/>
    <property type="match status" value="3"/>
</dbReference>
<reference evidence="12 13" key="1">
    <citation type="journal article" date="2024" name="Nat. Commun.">
        <title>Phylogenomics reveals the evolutionary origins of lichenization in chlorophyte algae.</title>
        <authorList>
            <person name="Puginier C."/>
            <person name="Libourel C."/>
            <person name="Otte J."/>
            <person name="Skaloud P."/>
            <person name="Haon M."/>
            <person name="Grisel S."/>
            <person name="Petersen M."/>
            <person name="Berrin J.G."/>
            <person name="Delaux P.M."/>
            <person name="Dal Grande F."/>
            <person name="Keller J."/>
        </authorList>
    </citation>
    <scope>NUCLEOTIDE SEQUENCE [LARGE SCALE GENOMIC DNA]</scope>
    <source>
        <strain evidence="12 13">SAG 216-7</strain>
    </source>
</reference>
<keyword evidence="6 10" id="KW-0732">Signal</keyword>